<evidence type="ECO:0000313" key="1">
    <source>
        <dbReference type="EMBL" id="OQO07902.1"/>
    </source>
</evidence>
<proteinExistence type="predicted"/>
<dbReference type="Proteomes" id="UP000192596">
    <property type="component" value="Unassembled WGS sequence"/>
</dbReference>
<reference evidence="2" key="1">
    <citation type="submission" date="2017-03" db="EMBL/GenBank/DDBJ databases">
        <title>Genomes of endolithic fungi from Antarctica.</title>
        <authorList>
            <person name="Coleine C."/>
            <person name="Masonjones S."/>
            <person name="Stajich J.E."/>
        </authorList>
    </citation>
    <scope>NUCLEOTIDE SEQUENCE [LARGE SCALE GENOMIC DNA]</scope>
    <source>
        <strain evidence="2">CCFEE 5527</strain>
    </source>
</reference>
<protein>
    <submittedName>
        <fullName evidence="1">Uncharacterized protein</fullName>
    </submittedName>
</protein>
<name>A0A1V8T9N7_9PEZI</name>
<dbReference type="AlphaFoldDB" id="A0A1V8T9N7"/>
<accession>A0A1V8T9N7</accession>
<sequence length="127" mass="13857">MQLWSTHGAQALALRRLQHPTAPASLEAKDHGGNGVHHCPICKGQMNSRAKPRGYCDIHFVLCHSPNHAGQEFQPLKGTKCIKCVEITAAKEAKEAKERKVRREKQVADAIEKWEAEGAKKAGGGGK</sequence>
<dbReference type="InParanoid" id="A0A1V8T9N7"/>
<comment type="caution">
    <text evidence="1">The sequence shown here is derived from an EMBL/GenBank/DDBJ whole genome shotgun (WGS) entry which is preliminary data.</text>
</comment>
<evidence type="ECO:0000313" key="2">
    <source>
        <dbReference type="Proteomes" id="UP000192596"/>
    </source>
</evidence>
<gene>
    <name evidence="1" type="ORF">B0A48_06694</name>
</gene>
<dbReference type="EMBL" id="NAJO01000013">
    <property type="protein sequence ID" value="OQO07902.1"/>
    <property type="molecule type" value="Genomic_DNA"/>
</dbReference>
<keyword evidence="2" id="KW-1185">Reference proteome</keyword>
<organism evidence="1 2">
    <name type="scientific">Cryoendolithus antarcticus</name>
    <dbReference type="NCBI Taxonomy" id="1507870"/>
    <lineage>
        <taxon>Eukaryota</taxon>
        <taxon>Fungi</taxon>
        <taxon>Dikarya</taxon>
        <taxon>Ascomycota</taxon>
        <taxon>Pezizomycotina</taxon>
        <taxon>Dothideomycetes</taxon>
        <taxon>Dothideomycetidae</taxon>
        <taxon>Cladosporiales</taxon>
        <taxon>Cladosporiaceae</taxon>
        <taxon>Cryoendolithus</taxon>
    </lineage>
</organism>